<dbReference type="STRING" id="1791.GCA_001049355_05580"/>
<dbReference type="Gene3D" id="6.10.250.660">
    <property type="match status" value="1"/>
</dbReference>
<dbReference type="EMBL" id="LR134356">
    <property type="protein sequence ID" value="VEG50957.1"/>
    <property type="molecule type" value="Genomic_DNA"/>
</dbReference>
<keyword evidence="2" id="KW-1185">Reference proteome</keyword>
<dbReference type="KEGG" id="mauu:NCTC10437_00063"/>
<dbReference type="OrthoDB" id="5198800at2"/>
<dbReference type="Proteomes" id="UP000279306">
    <property type="component" value="Chromosome"/>
</dbReference>
<evidence type="ECO:0000313" key="1">
    <source>
        <dbReference type="EMBL" id="VEG50957.1"/>
    </source>
</evidence>
<sequence>MSDGALTGDYLRNVTFEKPPWGKRGYNEKAVADFVALCARRLDGRGHLTAEDVRNVRFNKPPFGKRGFDENQVDDLLAEIASAIDHLDARS</sequence>
<proteinExistence type="predicted"/>
<evidence type="ECO:0000313" key="2">
    <source>
        <dbReference type="Proteomes" id="UP000279306"/>
    </source>
</evidence>
<dbReference type="RefSeq" id="WP_048635402.1">
    <property type="nucleotide sequence ID" value="NZ_CVQQ01000031.1"/>
</dbReference>
<organism evidence="1 2">
    <name type="scientific">Mycolicibacterium aurum</name>
    <name type="common">Mycobacterium aurum</name>
    <dbReference type="NCBI Taxonomy" id="1791"/>
    <lineage>
        <taxon>Bacteria</taxon>
        <taxon>Bacillati</taxon>
        <taxon>Actinomycetota</taxon>
        <taxon>Actinomycetes</taxon>
        <taxon>Mycobacteriales</taxon>
        <taxon>Mycobacteriaceae</taxon>
        <taxon>Mycolicibacterium</taxon>
    </lineage>
</organism>
<reference evidence="1 2" key="1">
    <citation type="submission" date="2018-12" db="EMBL/GenBank/DDBJ databases">
        <authorList>
            <consortium name="Pathogen Informatics"/>
        </authorList>
    </citation>
    <scope>NUCLEOTIDE SEQUENCE [LARGE SCALE GENOMIC DNA]</scope>
    <source>
        <strain evidence="1 2">NCTC10437</strain>
    </source>
</reference>
<protein>
    <submittedName>
        <fullName evidence="1">DivIVA protein</fullName>
    </submittedName>
</protein>
<name>A0A448IFA3_MYCAU</name>
<accession>A0A448IFA3</accession>
<dbReference type="InterPro" id="IPR019933">
    <property type="entry name" value="DivIVA_domain"/>
</dbReference>
<dbReference type="NCBIfam" id="TIGR03544">
    <property type="entry name" value="DivI1A_domain"/>
    <property type="match status" value="2"/>
</dbReference>
<dbReference type="AlphaFoldDB" id="A0A448IFA3"/>
<gene>
    <name evidence="1" type="ORF">NCTC10437_00063</name>
</gene>